<evidence type="ECO:0000313" key="3">
    <source>
        <dbReference type="Proteomes" id="UP000309893"/>
    </source>
</evidence>
<dbReference type="Proteomes" id="UP000309893">
    <property type="component" value="Unassembled WGS sequence"/>
</dbReference>
<accession>A0A4S2D8W6</accession>
<evidence type="ECO:0000256" key="1">
    <source>
        <dbReference type="SAM" id="MobiDB-lite"/>
    </source>
</evidence>
<protein>
    <submittedName>
        <fullName evidence="2">Uncharacterized protein</fullName>
    </submittedName>
</protein>
<organism evidence="2 3">
    <name type="scientific">Microbacterium laevaniformans</name>
    <dbReference type="NCBI Taxonomy" id="36807"/>
    <lineage>
        <taxon>Bacteria</taxon>
        <taxon>Bacillati</taxon>
        <taxon>Actinomycetota</taxon>
        <taxon>Actinomycetes</taxon>
        <taxon>Micrococcales</taxon>
        <taxon>Microbacteriaceae</taxon>
        <taxon>Microbacterium</taxon>
    </lineage>
</organism>
<sequence length="83" mass="8960">MWSDNEADAPRCPGSGVQAVSAPRLSDTSSAAGFPDGRARCLECDAFVPLIDGRIAVHDRFRGADDVTESAARAEWFNTFGWQ</sequence>
<reference evidence="2 3" key="1">
    <citation type="submission" date="2019-04" db="EMBL/GenBank/DDBJ databases">
        <title>Microbes associate with the intestines of laboratory mice.</title>
        <authorList>
            <person name="Navarre W."/>
            <person name="Wong E."/>
            <person name="Huang K."/>
            <person name="Tropini C."/>
            <person name="Ng K."/>
            <person name="Yu B."/>
        </authorList>
    </citation>
    <scope>NUCLEOTIDE SEQUENCE [LARGE SCALE GENOMIC DNA]</scope>
    <source>
        <strain evidence="2 3">NM46_B2-13</strain>
    </source>
</reference>
<dbReference type="AlphaFoldDB" id="A0A4S2D8W6"/>
<dbReference type="EMBL" id="SRYO01000003">
    <property type="protein sequence ID" value="TGY38179.1"/>
    <property type="molecule type" value="Genomic_DNA"/>
</dbReference>
<proteinExistence type="predicted"/>
<name>A0A4S2D8W6_9MICO</name>
<evidence type="ECO:0000313" key="2">
    <source>
        <dbReference type="EMBL" id="TGY38179.1"/>
    </source>
</evidence>
<dbReference type="OrthoDB" id="4978984at2"/>
<comment type="caution">
    <text evidence="2">The sequence shown here is derived from an EMBL/GenBank/DDBJ whole genome shotgun (WGS) entry which is preliminary data.</text>
</comment>
<feature type="region of interest" description="Disordered" evidence="1">
    <location>
        <begin position="1"/>
        <end position="35"/>
    </location>
</feature>
<gene>
    <name evidence="2" type="ORF">E5344_05640</name>
</gene>